<accession>A0ABS3U2R0</accession>
<comment type="caution">
    <text evidence="1">The sequence shown here is derived from an EMBL/GenBank/DDBJ whole genome shotgun (WGS) entry which is preliminary data.</text>
</comment>
<dbReference type="Proteomes" id="UP000681341">
    <property type="component" value="Unassembled WGS sequence"/>
</dbReference>
<proteinExistence type="predicted"/>
<reference evidence="1 2" key="1">
    <citation type="submission" date="2021-03" db="EMBL/GenBank/DDBJ databases">
        <title>Glycomyces sp. nov., a novel actinomycete isolated from soil.</title>
        <authorList>
            <person name="Yang X."/>
            <person name="Xu X."/>
        </authorList>
    </citation>
    <scope>NUCLEOTIDE SEQUENCE [LARGE SCALE GENOMIC DNA]</scope>
    <source>
        <strain evidence="1 2">NEAU-S30</strain>
    </source>
</reference>
<name>A0ABS3U2R0_9ACTN</name>
<dbReference type="RefSeq" id="WP_208495865.1">
    <property type="nucleotide sequence ID" value="NZ_JAGFNP010000004.1"/>
</dbReference>
<sequence length="82" mass="8989">MSGHIYEFHGGAVEYELRCDDCGRVFRCGDDSYFSWPVLCDAAEADGWRVNPGLADDHTCPRCAARDARPALPRPLTTTAVG</sequence>
<evidence type="ECO:0000313" key="1">
    <source>
        <dbReference type="EMBL" id="MBO3733049.1"/>
    </source>
</evidence>
<evidence type="ECO:0008006" key="3">
    <source>
        <dbReference type="Google" id="ProtNLM"/>
    </source>
</evidence>
<dbReference type="EMBL" id="JAGFNP010000004">
    <property type="protein sequence ID" value="MBO3733049.1"/>
    <property type="molecule type" value="Genomic_DNA"/>
</dbReference>
<organism evidence="1 2">
    <name type="scientific">Glycomyces niveus</name>
    <dbReference type="NCBI Taxonomy" id="2820287"/>
    <lineage>
        <taxon>Bacteria</taxon>
        <taxon>Bacillati</taxon>
        <taxon>Actinomycetota</taxon>
        <taxon>Actinomycetes</taxon>
        <taxon>Glycomycetales</taxon>
        <taxon>Glycomycetaceae</taxon>
        <taxon>Glycomyces</taxon>
    </lineage>
</organism>
<keyword evidence="2" id="KW-1185">Reference proteome</keyword>
<gene>
    <name evidence="1" type="ORF">J5V16_09465</name>
</gene>
<evidence type="ECO:0000313" key="2">
    <source>
        <dbReference type="Proteomes" id="UP000681341"/>
    </source>
</evidence>
<protein>
    <recommendedName>
        <fullName evidence="3">Rubredoxin</fullName>
    </recommendedName>
</protein>